<proteinExistence type="predicted"/>
<feature type="domain" description="N-terminal" evidence="1">
    <location>
        <begin position="3"/>
        <end position="118"/>
    </location>
</feature>
<gene>
    <name evidence="3" type="ORF">RGD00_17865</name>
</gene>
<sequence>MGTYEDVTNRIVQAIETGAAKPDGWKMPWHTAGGGRPVNVLTGRTYTGVNTLNLWMDMQQKGYASPVWGTLRQWNEAGAKVRRGERSSLVVFWKDLPKKADGDEEDGKRFVLKTSYAFNAAQVEGYETPEPVAVPHTPTAAQALVEAAGIDVQYGGGRAYYHQTLDYVAMPRRSDFFTDAGFQSTLLHEAAHWTGHQKRLAREFGKRFGDQAYAFEELVAELAAAFLCADLGVSNEPRDDHASYVANWLQVLKNDPRAIFTAASQASKATEYLLGFAGENAKKRAA</sequence>
<evidence type="ECO:0000313" key="3">
    <source>
        <dbReference type="EMBL" id="MDR5654483.1"/>
    </source>
</evidence>
<dbReference type="Pfam" id="PF18818">
    <property type="entry name" value="MPTase-PolyVal"/>
    <property type="match status" value="1"/>
</dbReference>
<dbReference type="InterPro" id="IPR017113">
    <property type="entry name" value="Antirestriction_ArdC"/>
</dbReference>
<protein>
    <submittedName>
        <fullName evidence="3">Zincin-like metallopeptidase domain-containing protein</fullName>
    </submittedName>
</protein>
<evidence type="ECO:0000259" key="2">
    <source>
        <dbReference type="Pfam" id="PF18818"/>
    </source>
</evidence>
<accession>A0ABU1FC41</accession>
<comment type="caution">
    <text evidence="3">The sequence shown here is derived from an EMBL/GenBank/DDBJ whole genome shotgun (WGS) entry which is preliminary data.</text>
</comment>
<evidence type="ECO:0000313" key="4">
    <source>
        <dbReference type="Proteomes" id="UP001247754"/>
    </source>
</evidence>
<evidence type="ECO:0000259" key="1">
    <source>
        <dbReference type="Pfam" id="PF08401"/>
    </source>
</evidence>
<dbReference type="InterPro" id="IPR041459">
    <property type="entry name" value="MPTase-PolyVal"/>
</dbReference>
<dbReference type="PIRSF" id="PIRSF037112">
    <property type="entry name" value="Antirestriction_ArdC"/>
    <property type="match status" value="1"/>
</dbReference>
<organism evidence="3 4">
    <name type="scientific">Ruixingdingia sedimenti</name>
    <dbReference type="NCBI Taxonomy" id="3073604"/>
    <lineage>
        <taxon>Bacteria</taxon>
        <taxon>Pseudomonadati</taxon>
        <taxon>Pseudomonadota</taxon>
        <taxon>Alphaproteobacteria</taxon>
        <taxon>Rhodobacterales</taxon>
        <taxon>Paracoccaceae</taxon>
        <taxon>Ruixingdingia</taxon>
    </lineage>
</organism>
<dbReference type="Proteomes" id="UP001247754">
    <property type="component" value="Unassembled WGS sequence"/>
</dbReference>
<name>A0ABU1FC41_9RHOB</name>
<dbReference type="EMBL" id="JAVKPH010000027">
    <property type="protein sequence ID" value="MDR5654483.1"/>
    <property type="molecule type" value="Genomic_DNA"/>
</dbReference>
<dbReference type="RefSeq" id="WP_310458640.1">
    <property type="nucleotide sequence ID" value="NZ_JAVKPH010000027.1"/>
</dbReference>
<dbReference type="InterPro" id="IPR013610">
    <property type="entry name" value="ArdC_N"/>
</dbReference>
<feature type="domain" description="Polyvalent protein metallopeptidase" evidence="2">
    <location>
        <begin position="140"/>
        <end position="265"/>
    </location>
</feature>
<keyword evidence="4" id="KW-1185">Reference proteome</keyword>
<reference evidence="3 4" key="1">
    <citation type="submission" date="2023-09" db="EMBL/GenBank/DDBJ databases">
        <title>Xinfangfangia sedmenti sp. nov., isolated the sedment.</title>
        <authorList>
            <person name="Xu L."/>
        </authorList>
    </citation>
    <scope>NUCLEOTIDE SEQUENCE [LARGE SCALE GENOMIC DNA]</scope>
    <source>
        <strain evidence="3 4">LG-4</strain>
    </source>
</reference>
<dbReference type="Pfam" id="PF08401">
    <property type="entry name" value="ArdcN"/>
    <property type="match status" value="1"/>
</dbReference>